<sequence length="188" mass="21491">MSFLDQQYREIITKAVIGKGRKFSQETNTITPSHRPSSILGCWIINHNYQAKLVKKDVVEIHGSYEANVWYAFSDNTKTEVVSERVEYCDTVALSIRDKHQLGDDCDVVAKVIQQPNCLECTIDTRGNKIKVDVEREFLVEVIGDTKICVKVDPKGKVYEDDDWDLSISDEELESLDPDFLANKDEEE</sequence>
<dbReference type="InterPro" id="IPR018901">
    <property type="entry name" value="Spore_coat_CotE"/>
</dbReference>
<accession>A0A1H9LBB1</accession>
<dbReference type="STRING" id="531814.SAMN04487944_101174"/>
<dbReference type="AlphaFoldDB" id="A0A1H9LBB1"/>
<evidence type="ECO:0000313" key="1">
    <source>
        <dbReference type="EMBL" id="SER08509.1"/>
    </source>
</evidence>
<proteinExistence type="predicted"/>
<organism evidence="1 2">
    <name type="scientific">Gracilibacillus ureilyticus</name>
    <dbReference type="NCBI Taxonomy" id="531814"/>
    <lineage>
        <taxon>Bacteria</taxon>
        <taxon>Bacillati</taxon>
        <taxon>Bacillota</taxon>
        <taxon>Bacilli</taxon>
        <taxon>Bacillales</taxon>
        <taxon>Bacillaceae</taxon>
        <taxon>Gracilibacillus</taxon>
    </lineage>
</organism>
<keyword evidence="1" id="KW-0946">Virion</keyword>
<evidence type="ECO:0000313" key="2">
    <source>
        <dbReference type="Proteomes" id="UP000199687"/>
    </source>
</evidence>
<dbReference type="Proteomes" id="UP000199687">
    <property type="component" value="Unassembled WGS sequence"/>
</dbReference>
<dbReference type="OrthoDB" id="2374983at2"/>
<name>A0A1H9LBB1_9BACI</name>
<reference evidence="1 2" key="1">
    <citation type="submission" date="2016-10" db="EMBL/GenBank/DDBJ databases">
        <authorList>
            <person name="de Groot N.N."/>
        </authorList>
    </citation>
    <scope>NUCLEOTIDE SEQUENCE [LARGE SCALE GENOMIC DNA]</scope>
    <source>
        <strain evidence="1 2">CGMCC 1.7727</strain>
    </source>
</reference>
<keyword evidence="2" id="KW-1185">Reference proteome</keyword>
<keyword evidence="1" id="KW-0167">Capsid protein</keyword>
<gene>
    <name evidence="1" type="ORF">SAMN04487944_101174</name>
</gene>
<dbReference type="RefSeq" id="WP_089738041.1">
    <property type="nucleotide sequence ID" value="NZ_FOGL01000001.1"/>
</dbReference>
<dbReference type="EMBL" id="FOGL01000001">
    <property type="protein sequence ID" value="SER08509.1"/>
    <property type="molecule type" value="Genomic_DNA"/>
</dbReference>
<protein>
    <submittedName>
        <fullName evidence="1">Spore coat protein E</fullName>
    </submittedName>
</protein>
<dbReference type="Pfam" id="PF10628">
    <property type="entry name" value="CotE"/>
    <property type="match status" value="1"/>
</dbReference>